<dbReference type="eggNOG" id="COG0845">
    <property type="taxonomic scope" value="Bacteria"/>
</dbReference>
<feature type="domain" description="CusB-like beta-barrel" evidence="7">
    <location>
        <begin position="265"/>
        <end position="341"/>
    </location>
</feature>
<dbReference type="OrthoDB" id="9806939at2"/>
<evidence type="ECO:0000256" key="1">
    <source>
        <dbReference type="ARBA" id="ARBA00009477"/>
    </source>
</evidence>
<dbReference type="GO" id="GO:0046686">
    <property type="term" value="P:response to cadmium ion"/>
    <property type="evidence" value="ECO:0007669"/>
    <property type="project" value="UniProtKB-KW"/>
</dbReference>
<feature type="region of interest" description="Disordered" evidence="6">
    <location>
        <begin position="23"/>
        <end position="60"/>
    </location>
</feature>
<protein>
    <submittedName>
        <fullName evidence="10">RND family efflux transporter, MFP subunit</fullName>
    </submittedName>
</protein>
<evidence type="ECO:0000256" key="4">
    <source>
        <dbReference type="ARBA" id="ARBA00043263"/>
    </source>
</evidence>
<sequence length="420" mass="44439">MNAPIRLIPIAILCVTLAGCSRKQDEGSSKQGEDQKQSASQQGDGKSGADDKKAASADSVKIQAADQQKAGIAIAPVEVASMPQLLTLNGQVVPNDQRTSHVGVVADGRITSLSVLPGAVVRRGQTLGQVHSHSVHETVGALLQAFAAVDRAKGAVTFATQARDRYAKLYSIQAASLEEKQKSEQDLLQAKQSLLDADASVHMEREHLSELLQVTPESLNANNLYNRELVPIRSPIDGVVLSRSLTVGQVVDTGTEAFLVSDLSTVWVTASANEKDISLLHNGASADVTTQGFPDLAFNGRVGNVGSELDPQTRTIPVRIVIPNPGQRLRPGMFAAAHIAGTASRTAVFIPEDALQNINGNQVVFLTMDGVTFRPQIVRLGTHSKGRAEIVQGLKPGDHIVVKGAFMVKGELLKGTVGDG</sequence>
<dbReference type="GO" id="GO:0022857">
    <property type="term" value="F:transmembrane transporter activity"/>
    <property type="evidence" value="ECO:0007669"/>
    <property type="project" value="InterPro"/>
</dbReference>
<dbReference type="InterPro" id="IPR058649">
    <property type="entry name" value="CzcB_C"/>
</dbReference>
<dbReference type="Gene3D" id="2.40.30.170">
    <property type="match status" value="1"/>
</dbReference>
<dbReference type="FunFam" id="2.40.30.170:FF:000010">
    <property type="entry name" value="Efflux RND transporter periplasmic adaptor subunit"/>
    <property type="match status" value="1"/>
</dbReference>
<dbReference type="RefSeq" id="WP_014785370.1">
    <property type="nucleotide sequence ID" value="NC_018014.1"/>
</dbReference>
<keyword evidence="3" id="KW-0862">Zinc</keyword>
<gene>
    <name evidence="10" type="ordered locus">Terro_1494</name>
</gene>
<dbReference type="PANTHER" id="PTHR30097:SF4">
    <property type="entry name" value="SLR6042 PROTEIN"/>
    <property type="match status" value="1"/>
</dbReference>
<reference evidence="10 11" key="1">
    <citation type="submission" date="2012-06" db="EMBL/GenBank/DDBJ databases">
        <title>Complete genome of Terriglobus roseus DSM 18391.</title>
        <authorList>
            <consortium name="US DOE Joint Genome Institute (JGI-PGF)"/>
            <person name="Lucas S."/>
            <person name="Copeland A."/>
            <person name="Lapidus A."/>
            <person name="Glavina del Rio T."/>
            <person name="Dalin E."/>
            <person name="Tice H."/>
            <person name="Bruce D."/>
            <person name="Goodwin L."/>
            <person name="Pitluck S."/>
            <person name="Peters L."/>
            <person name="Mikhailova N."/>
            <person name="Munk A.C.C."/>
            <person name="Kyrpides N."/>
            <person name="Mavromatis K."/>
            <person name="Ivanova N."/>
            <person name="Brettin T."/>
            <person name="Detter J.C."/>
            <person name="Han C."/>
            <person name="Larimer F."/>
            <person name="Land M."/>
            <person name="Hauser L."/>
            <person name="Markowitz V."/>
            <person name="Cheng J.-F."/>
            <person name="Hugenholtz P."/>
            <person name="Woyke T."/>
            <person name="Wu D."/>
            <person name="Brambilla E."/>
            <person name="Klenk H.-P."/>
            <person name="Eisen J.A."/>
        </authorList>
    </citation>
    <scope>NUCLEOTIDE SEQUENCE [LARGE SCALE GENOMIC DNA]</scope>
    <source>
        <strain evidence="11">DSM 18391 / NRRL B-41598 / KBS 63</strain>
    </source>
</reference>
<evidence type="ECO:0000259" key="9">
    <source>
        <dbReference type="Pfam" id="PF25975"/>
    </source>
</evidence>
<dbReference type="InterPro" id="IPR051909">
    <property type="entry name" value="MFP_Cation_Efflux"/>
</dbReference>
<evidence type="ECO:0000313" key="11">
    <source>
        <dbReference type="Proteomes" id="UP000006056"/>
    </source>
</evidence>
<dbReference type="GO" id="GO:0015679">
    <property type="term" value="P:plasma membrane copper ion transport"/>
    <property type="evidence" value="ECO:0007669"/>
    <property type="project" value="TreeGrafter"/>
</dbReference>
<dbReference type="Pfam" id="PF25954">
    <property type="entry name" value="Beta-barrel_RND_2"/>
    <property type="match status" value="1"/>
</dbReference>
<evidence type="ECO:0000259" key="7">
    <source>
        <dbReference type="Pfam" id="PF25954"/>
    </source>
</evidence>
<dbReference type="InterPro" id="IPR058792">
    <property type="entry name" value="Beta-barrel_RND_2"/>
</dbReference>
<dbReference type="SUPFAM" id="SSF111369">
    <property type="entry name" value="HlyD-like secretion proteins"/>
    <property type="match status" value="1"/>
</dbReference>
<dbReference type="GO" id="GO:0060003">
    <property type="term" value="P:copper ion export"/>
    <property type="evidence" value="ECO:0007669"/>
    <property type="project" value="TreeGrafter"/>
</dbReference>
<feature type="domain" description="CzcB-like C-terminal circularly permuted SH3-like" evidence="9">
    <location>
        <begin position="348"/>
        <end position="409"/>
    </location>
</feature>
<dbReference type="KEGG" id="trs:Terro_1494"/>
<organism evidence="10 11">
    <name type="scientific">Terriglobus roseus (strain DSM 18391 / NRRL B-41598 / KBS 63)</name>
    <dbReference type="NCBI Taxonomy" id="926566"/>
    <lineage>
        <taxon>Bacteria</taxon>
        <taxon>Pseudomonadati</taxon>
        <taxon>Acidobacteriota</taxon>
        <taxon>Terriglobia</taxon>
        <taxon>Terriglobales</taxon>
        <taxon>Acidobacteriaceae</taxon>
        <taxon>Terriglobus</taxon>
    </lineage>
</organism>
<name>I3ZEY3_TERRK</name>
<keyword evidence="4" id="KW-0105">Cadmium resistance</keyword>
<dbReference type="GO" id="GO:0046914">
    <property type="term" value="F:transition metal ion binding"/>
    <property type="evidence" value="ECO:0007669"/>
    <property type="project" value="TreeGrafter"/>
</dbReference>
<dbReference type="PROSITE" id="PS51257">
    <property type="entry name" value="PROKAR_LIPOPROTEIN"/>
    <property type="match status" value="1"/>
</dbReference>
<dbReference type="Proteomes" id="UP000006056">
    <property type="component" value="Chromosome"/>
</dbReference>
<feature type="compositionally biased region" description="Basic and acidic residues" evidence="6">
    <location>
        <begin position="23"/>
        <end position="36"/>
    </location>
</feature>
<dbReference type="FunFam" id="2.40.420.20:FF:000006">
    <property type="entry name" value="RND family efflux transporter MFP subunit"/>
    <property type="match status" value="1"/>
</dbReference>
<dbReference type="Pfam" id="PF25975">
    <property type="entry name" value="CzcB_C"/>
    <property type="match status" value="1"/>
</dbReference>
<comment type="function">
    <text evidence="5">CzcA and CzcB together would act in zinc efflux nearly as effectively as the complete czc efflux system (CzcABC). The CzcB protein is thought to funnel zinc cations to the CzcA transport protein.</text>
</comment>
<comment type="similarity">
    <text evidence="1">Belongs to the membrane fusion protein (MFP) (TC 8.A.1) family.</text>
</comment>
<evidence type="ECO:0000259" key="8">
    <source>
        <dbReference type="Pfam" id="PF25973"/>
    </source>
</evidence>
<evidence type="ECO:0000256" key="5">
    <source>
        <dbReference type="ARBA" id="ARBA00058766"/>
    </source>
</evidence>
<evidence type="ECO:0000313" key="10">
    <source>
        <dbReference type="EMBL" id="AFL87801.1"/>
    </source>
</evidence>
<evidence type="ECO:0000256" key="6">
    <source>
        <dbReference type="SAM" id="MobiDB-lite"/>
    </source>
</evidence>
<evidence type="ECO:0000256" key="3">
    <source>
        <dbReference type="ARBA" id="ARBA00022833"/>
    </source>
</evidence>
<dbReference type="Pfam" id="PF25973">
    <property type="entry name" value="BSH_CzcB"/>
    <property type="match status" value="1"/>
</dbReference>
<accession>I3ZEY3</accession>
<feature type="domain" description="CzcB-like barrel-sandwich hybrid" evidence="8">
    <location>
        <begin position="98"/>
        <end position="262"/>
    </location>
</feature>
<keyword evidence="2" id="KW-0813">Transport</keyword>
<keyword evidence="11" id="KW-1185">Reference proteome</keyword>
<dbReference type="AlphaFoldDB" id="I3ZEY3"/>
<dbReference type="InterPro" id="IPR058647">
    <property type="entry name" value="BSH_CzcB-like"/>
</dbReference>
<dbReference type="STRING" id="926566.Terro_1494"/>
<dbReference type="EMBL" id="CP003379">
    <property type="protein sequence ID" value="AFL87801.1"/>
    <property type="molecule type" value="Genomic_DNA"/>
</dbReference>
<evidence type="ECO:0000256" key="2">
    <source>
        <dbReference type="ARBA" id="ARBA00022448"/>
    </source>
</evidence>
<dbReference type="InterPro" id="IPR006143">
    <property type="entry name" value="RND_pump_MFP"/>
</dbReference>
<dbReference type="Gene3D" id="2.40.420.20">
    <property type="match status" value="1"/>
</dbReference>
<proteinExistence type="inferred from homology"/>
<dbReference type="GO" id="GO:0016020">
    <property type="term" value="C:membrane"/>
    <property type="evidence" value="ECO:0007669"/>
    <property type="project" value="InterPro"/>
</dbReference>
<dbReference type="HOGENOM" id="CLU_018816_13_3_0"/>
<dbReference type="GO" id="GO:0030288">
    <property type="term" value="C:outer membrane-bounded periplasmic space"/>
    <property type="evidence" value="ECO:0007669"/>
    <property type="project" value="TreeGrafter"/>
</dbReference>
<dbReference type="PANTHER" id="PTHR30097">
    <property type="entry name" value="CATION EFFLUX SYSTEM PROTEIN CUSB"/>
    <property type="match status" value="1"/>
</dbReference>
<dbReference type="NCBIfam" id="TIGR01730">
    <property type="entry name" value="RND_mfp"/>
    <property type="match status" value="1"/>
</dbReference>